<feature type="region of interest" description="Disordered" evidence="1">
    <location>
        <begin position="300"/>
        <end position="319"/>
    </location>
</feature>
<gene>
    <name evidence="2" type="ORF">AWRI4620_LOCUS566</name>
</gene>
<feature type="region of interest" description="Disordered" evidence="1">
    <location>
        <begin position="190"/>
        <end position="243"/>
    </location>
</feature>
<evidence type="ECO:0000313" key="3">
    <source>
        <dbReference type="Proteomes" id="UP000745764"/>
    </source>
</evidence>
<feature type="compositionally biased region" description="Low complexity" evidence="1">
    <location>
        <begin position="303"/>
        <end position="317"/>
    </location>
</feature>
<dbReference type="Proteomes" id="UP000745764">
    <property type="component" value="Unassembled WGS sequence"/>
</dbReference>
<name>A0A9N8KAX1_9PEZI</name>
<keyword evidence="3" id="KW-1185">Reference proteome</keyword>
<feature type="non-terminal residue" evidence="2">
    <location>
        <position position="390"/>
    </location>
</feature>
<accession>A0A9N8KAX1</accession>
<dbReference type="EMBL" id="CAINUL010000001">
    <property type="protein sequence ID" value="CAD0106311.1"/>
    <property type="molecule type" value="Genomic_DNA"/>
</dbReference>
<dbReference type="OrthoDB" id="3864387at2759"/>
<sequence length="390" mass="43782">SLPLTARAMPTFNWQCFAPVSDPGNHGSDSLKSLQVAPFQAQSNSVWIGYHDQPSKKYLGVFPSFDDVVERCRRNVRAGSPNTSFPLYNKRIRDGRNGDISNPESHTKHVCCTACQDQTVDSEKLNLEFIPVKTGSMNDDSRKNEVYLIVYKFYLRGEQMIALLHYAGKHRFQKTDGTLSKVFAFDSRHGCNEKSQSTTPSESEDGSDSSSLTQFDCVEDEDMARKSPRVSLRSSQRHDFRDPATTVVRTPRQTSLLPQQLPAQPRSRGRVVIDMTDEDEPSPVKQEHPEYLEHTIAPIPYKTPSATPATTPSLAPSEDISFTNHFGPDPLAEEYGRITTQIFQEYSMRVFALPEVTNLIQRMKQAVKAGDRPALCRAYGALQAFLITVE</sequence>
<reference evidence="2" key="1">
    <citation type="submission" date="2020-06" db="EMBL/GenBank/DDBJ databases">
        <authorList>
            <person name="Onetto C."/>
        </authorList>
    </citation>
    <scope>NUCLEOTIDE SEQUENCE</scope>
</reference>
<evidence type="ECO:0000256" key="1">
    <source>
        <dbReference type="SAM" id="MobiDB-lite"/>
    </source>
</evidence>
<protein>
    <submittedName>
        <fullName evidence="2">Uncharacterized protein</fullName>
    </submittedName>
</protein>
<proteinExistence type="predicted"/>
<organism evidence="2 3">
    <name type="scientific">Aureobasidium uvarum</name>
    <dbReference type="NCBI Taxonomy" id="2773716"/>
    <lineage>
        <taxon>Eukaryota</taxon>
        <taxon>Fungi</taxon>
        <taxon>Dikarya</taxon>
        <taxon>Ascomycota</taxon>
        <taxon>Pezizomycotina</taxon>
        <taxon>Dothideomycetes</taxon>
        <taxon>Dothideomycetidae</taxon>
        <taxon>Dothideales</taxon>
        <taxon>Saccotheciaceae</taxon>
        <taxon>Aureobasidium</taxon>
    </lineage>
</organism>
<comment type="caution">
    <text evidence="2">The sequence shown here is derived from an EMBL/GenBank/DDBJ whole genome shotgun (WGS) entry which is preliminary data.</text>
</comment>
<evidence type="ECO:0000313" key="2">
    <source>
        <dbReference type="EMBL" id="CAD0106311.1"/>
    </source>
</evidence>
<dbReference type="AlphaFoldDB" id="A0A9N8KAX1"/>